<sequence>MNLKATSTTLSLAVPFVICATPKVLTYMFLAFNPRERIKVESLTLLAVTIYLNVSNSLINPIVYCHRLPELRNQFMTLFGRRRTSLSWSSDEPIKPQRSSSVSSKPSGQKDCNDTDDNSDYRSNPTGSHVPKRAIALGLNGDVSKDFKPLCQEIKSGAGETANTPRKDTMSHAAKNHNHSDRIELDRKKLEEVIEPATPDVEKRSADNGGSPCKRMLMGDGKLLVDNEEFQNSREKDACDEAASSLHRKGGLKGDKGRRYSSQRDGERYKWLVDSGTIEQKSNRRKSDCIGQINSRFHSCSRYKNDKSICFQTESNLVECGKRFQSTPNFEENGRKLESGVEFACFKTDTKFDLKTDVGSSISSFHRKKSFTAKDESQIELGFPKTSGRFSPGNTEKQDQVTFQEHVKPEEKIIRKGSGDSQKSFSFKHIWKAWAASILAEAAKNLVYEAVGKTPKSRYISKHEITEEIACPWRFSTRSDMLSPPSDSDKSESKTKAPSIEQKTCGDDDATVADGNLPIKPMAIPDDDYFPQKPNREEEPETENNERDREEVQENTLKMDHSVDYDQNLQNENKV</sequence>
<dbReference type="AlphaFoldDB" id="A0A3S1BPF7"/>
<evidence type="ECO:0000313" key="9">
    <source>
        <dbReference type="Proteomes" id="UP000271974"/>
    </source>
</evidence>
<feature type="region of interest" description="Disordered" evidence="5">
    <location>
        <begin position="157"/>
        <end position="181"/>
    </location>
</feature>
<feature type="region of interest" description="Disordered" evidence="5">
    <location>
        <begin position="476"/>
        <end position="575"/>
    </location>
</feature>
<evidence type="ECO:0000256" key="4">
    <source>
        <dbReference type="ARBA" id="ARBA00023136"/>
    </source>
</evidence>
<evidence type="ECO:0000256" key="1">
    <source>
        <dbReference type="ARBA" id="ARBA00004370"/>
    </source>
</evidence>
<feature type="transmembrane region" description="Helical" evidence="6">
    <location>
        <begin position="43"/>
        <end position="64"/>
    </location>
</feature>
<evidence type="ECO:0000256" key="5">
    <source>
        <dbReference type="SAM" id="MobiDB-lite"/>
    </source>
</evidence>
<evidence type="ECO:0000259" key="7">
    <source>
        <dbReference type="PROSITE" id="PS50262"/>
    </source>
</evidence>
<dbReference type="Gene3D" id="1.20.1070.10">
    <property type="entry name" value="Rhodopsin 7-helix transmembrane proteins"/>
    <property type="match status" value="1"/>
</dbReference>
<dbReference type="EMBL" id="RQTK01000164">
    <property type="protein sequence ID" value="RUS85611.1"/>
    <property type="molecule type" value="Genomic_DNA"/>
</dbReference>
<dbReference type="PROSITE" id="PS50262">
    <property type="entry name" value="G_PROTEIN_RECEP_F1_2"/>
    <property type="match status" value="1"/>
</dbReference>
<keyword evidence="3 6" id="KW-1133">Transmembrane helix</keyword>
<evidence type="ECO:0000256" key="3">
    <source>
        <dbReference type="ARBA" id="ARBA00022989"/>
    </source>
</evidence>
<feature type="compositionally biased region" description="Basic and acidic residues" evidence="5">
    <location>
        <begin position="544"/>
        <end position="564"/>
    </location>
</feature>
<dbReference type="InterPro" id="IPR017452">
    <property type="entry name" value="GPCR_Rhodpsn_7TM"/>
</dbReference>
<feature type="compositionally biased region" description="Basic and acidic residues" evidence="5">
    <location>
        <begin position="252"/>
        <end position="261"/>
    </location>
</feature>
<comment type="caution">
    <text evidence="8">The sequence shown here is derived from an EMBL/GenBank/DDBJ whole genome shotgun (WGS) entry which is preliminary data.</text>
</comment>
<name>A0A3S1BPF7_ELYCH</name>
<feature type="transmembrane region" description="Helical" evidence="6">
    <location>
        <begin position="12"/>
        <end position="31"/>
    </location>
</feature>
<feature type="domain" description="G-protein coupled receptors family 1 profile" evidence="7">
    <location>
        <begin position="1"/>
        <end position="64"/>
    </location>
</feature>
<dbReference type="SUPFAM" id="SSF81321">
    <property type="entry name" value="Family A G protein-coupled receptor-like"/>
    <property type="match status" value="1"/>
</dbReference>
<evidence type="ECO:0000256" key="2">
    <source>
        <dbReference type="ARBA" id="ARBA00022692"/>
    </source>
</evidence>
<comment type="subcellular location">
    <subcellularLocation>
        <location evidence="1">Membrane</location>
    </subcellularLocation>
</comment>
<proteinExistence type="predicted"/>
<keyword evidence="9" id="KW-1185">Reference proteome</keyword>
<keyword evidence="2 6" id="KW-0812">Transmembrane</keyword>
<feature type="region of interest" description="Disordered" evidence="5">
    <location>
        <begin position="88"/>
        <end position="132"/>
    </location>
</feature>
<gene>
    <name evidence="8" type="ORF">EGW08_006623</name>
</gene>
<evidence type="ECO:0000313" key="8">
    <source>
        <dbReference type="EMBL" id="RUS85611.1"/>
    </source>
</evidence>
<protein>
    <recommendedName>
        <fullName evidence="7">G-protein coupled receptors family 1 profile domain-containing protein</fullName>
    </recommendedName>
</protein>
<feature type="compositionally biased region" description="Polar residues" evidence="5">
    <location>
        <begin position="565"/>
        <end position="575"/>
    </location>
</feature>
<feature type="region of interest" description="Disordered" evidence="5">
    <location>
        <begin position="235"/>
        <end position="261"/>
    </location>
</feature>
<accession>A0A3S1BPF7</accession>
<dbReference type="GO" id="GO:0016020">
    <property type="term" value="C:membrane"/>
    <property type="evidence" value="ECO:0007669"/>
    <property type="project" value="UniProtKB-SubCell"/>
</dbReference>
<dbReference type="Proteomes" id="UP000271974">
    <property type="component" value="Unassembled WGS sequence"/>
</dbReference>
<organism evidence="8 9">
    <name type="scientific">Elysia chlorotica</name>
    <name type="common">Eastern emerald elysia</name>
    <name type="synonym">Sea slug</name>
    <dbReference type="NCBI Taxonomy" id="188477"/>
    <lineage>
        <taxon>Eukaryota</taxon>
        <taxon>Metazoa</taxon>
        <taxon>Spiralia</taxon>
        <taxon>Lophotrochozoa</taxon>
        <taxon>Mollusca</taxon>
        <taxon>Gastropoda</taxon>
        <taxon>Heterobranchia</taxon>
        <taxon>Euthyneura</taxon>
        <taxon>Panpulmonata</taxon>
        <taxon>Sacoglossa</taxon>
        <taxon>Placobranchoidea</taxon>
        <taxon>Plakobranchidae</taxon>
        <taxon>Elysia</taxon>
    </lineage>
</organism>
<reference evidence="8 9" key="1">
    <citation type="submission" date="2019-01" db="EMBL/GenBank/DDBJ databases">
        <title>A draft genome assembly of the solar-powered sea slug Elysia chlorotica.</title>
        <authorList>
            <person name="Cai H."/>
            <person name="Li Q."/>
            <person name="Fang X."/>
            <person name="Li J."/>
            <person name="Curtis N.E."/>
            <person name="Altenburger A."/>
            <person name="Shibata T."/>
            <person name="Feng M."/>
            <person name="Maeda T."/>
            <person name="Schwartz J.A."/>
            <person name="Shigenobu S."/>
            <person name="Lundholm N."/>
            <person name="Nishiyama T."/>
            <person name="Yang H."/>
            <person name="Hasebe M."/>
            <person name="Li S."/>
            <person name="Pierce S.K."/>
            <person name="Wang J."/>
        </authorList>
    </citation>
    <scope>NUCLEOTIDE SEQUENCE [LARGE SCALE GENOMIC DNA]</scope>
    <source>
        <strain evidence="8">EC2010</strain>
        <tissue evidence="8">Whole organism of an adult</tissue>
    </source>
</reference>
<dbReference type="OrthoDB" id="9894375at2759"/>
<keyword evidence="4 6" id="KW-0472">Membrane</keyword>
<evidence type="ECO:0000256" key="6">
    <source>
        <dbReference type="SAM" id="Phobius"/>
    </source>
</evidence>